<dbReference type="Proteomes" id="UP000724874">
    <property type="component" value="Unassembled WGS sequence"/>
</dbReference>
<feature type="region of interest" description="Disordered" evidence="1">
    <location>
        <begin position="99"/>
        <end position="123"/>
    </location>
</feature>
<gene>
    <name evidence="2" type="ORF">CPB84DRAFT_1765440</name>
</gene>
<comment type="caution">
    <text evidence="2">The sequence shown here is derived from an EMBL/GenBank/DDBJ whole genome shotgun (WGS) entry which is preliminary data.</text>
</comment>
<name>A0A9P5NYM4_GYMJU</name>
<evidence type="ECO:0000313" key="3">
    <source>
        <dbReference type="Proteomes" id="UP000724874"/>
    </source>
</evidence>
<protein>
    <submittedName>
        <fullName evidence="2">Uncharacterized protein</fullName>
    </submittedName>
</protein>
<accession>A0A9P5NYM4</accession>
<organism evidence="2 3">
    <name type="scientific">Gymnopilus junonius</name>
    <name type="common">Spectacular rustgill mushroom</name>
    <name type="synonym">Gymnopilus spectabilis subsp. junonius</name>
    <dbReference type="NCBI Taxonomy" id="109634"/>
    <lineage>
        <taxon>Eukaryota</taxon>
        <taxon>Fungi</taxon>
        <taxon>Dikarya</taxon>
        <taxon>Basidiomycota</taxon>
        <taxon>Agaricomycotina</taxon>
        <taxon>Agaricomycetes</taxon>
        <taxon>Agaricomycetidae</taxon>
        <taxon>Agaricales</taxon>
        <taxon>Agaricineae</taxon>
        <taxon>Hymenogastraceae</taxon>
        <taxon>Gymnopilus</taxon>
    </lineage>
</organism>
<keyword evidence="3" id="KW-1185">Reference proteome</keyword>
<sequence length="205" mass="22394">MDQLAVSHIAHSQSPGGRPRGSAVTLRKPERGFIYAGAGMPTASIMQAGSPTVIFASEVATVPHWPDVQVTPQAEYRYRVMVTLSEKYADIRANGAPVSPKRKGGLIHHSALSRRRDGPALSTTDWAPGNTAYLLKTHTYTGNEGATETIVQGECVYIRSYPRSLKSANLTSNPSMAYYSFQRTTETVAKKVWLSAEKIHEAYLV</sequence>
<proteinExistence type="predicted"/>
<evidence type="ECO:0000313" key="2">
    <source>
        <dbReference type="EMBL" id="KAF8909767.1"/>
    </source>
</evidence>
<dbReference type="EMBL" id="JADNYJ010000008">
    <property type="protein sequence ID" value="KAF8909767.1"/>
    <property type="molecule type" value="Genomic_DNA"/>
</dbReference>
<dbReference type="AlphaFoldDB" id="A0A9P5NYM4"/>
<feature type="region of interest" description="Disordered" evidence="1">
    <location>
        <begin position="1"/>
        <end position="24"/>
    </location>
</feature>
<reference evidence="2" key="1">
    <citation type="submission" date="2020-11" db="EMBL/GenBank/DDBJ databases">
        <authorList>
            <consortium name="DOE Joint Genome Institute"/>
            <person name="Ahrendt S."/>
            <person name="Riley R."/>
            <person name="Andreopoulos W."/>
            <person name="LaButti K."/>
            <person name="Pangilinan J."/>
            <person name="Ruiz-duenas F.J."/>
            <person name="Barrasa J.M."/>
            <person name="Sanchez-Garcia M."/>
            <person name="Camarero S."/>
            <person name="Miyauchi S."/>
            <person name="Serrano A."/>
            <person name="Linde D."/>
            <person name="Babiker R."/>
            <person name="Drula E."/>
            <person name="Ayuso-Fernandez I."/>
            <person name="Pacheco R."/>
            <person name="Padilla G."/>
            <person name="Ferreira P."/>
            <person name="Barriuso J."/>
            <person name="Kellner H."/>
            <person name="Castanera R."/>
            <person name="Alfaro M."/>
            <person name="Ramirez L."/>
            <person name="Pisabarro A.G."/>
            <person name="Kuo A."/>
            <person name="Tritt A."/>
            <person name="Lipzen A."/>
            <person name="He G."/>
            <person name="Yan M."/>
            <person name="Ng V."/>
            <person name="Cullen D."/>
            <person name="Martin F."/>
            <person name="Rosso M.-N."/>
            <person name="Henrissat B."/>
            <person name="Hibbett D."/>
            <person name="Martinez A.T."/>
            <person name="Grigoriev I.V."/>
        </authorList>
    </citation>
    <scope>NUCLEOTIDE SEQUENCE</scope>
    <source>
        <strain evidence="2">AH 44721</strain>
    </source>
</reference>
<evidence type="ECO:0000256" key="1">
    <source>
        <dbReference type="SAM" id="MobiDB-lite"/>
    </source>
</evidence>